<dbReference type="Proteomes" id="UP000472335">
    <property type="component" value="Unassembled WGS sequence"/>
</dbReference>
<accession>A0A6G4UWW7</accession>
<evidence type="ECO:0000313" key="1">
    <source>
        <dbReference type="EMBL" id="NGO06251.1"/>
    </source>
</evidence>
<evidence type="ECO:0000313" key="2">
    <source>
        <dbReference type="Proteomes" id="UP000472335"/>
    </source>
</evidence>
<dbReference type="EMBL" id="JAAKZY010000002">
    <property type="protein sequence ID" value="NGO06251.1"/>
    <property type="molecule type" value="Genomic_DNA"/>
</dbReference>
<gene>
    <name evidence="1" type="ORF">G5C60_00770</name>
</gene>
<reference evidence="1 2" key="1">
    <citation type="submission" date="2020-02" db="EMBL/GenBank/DDBJ databases">
        <title>Whole-genome analyses of novel actinobacteria.</title>
        <authorList>
            <person name="Sahin N."/>
            <person name="Gencbay T."/>
        </authorList>
    </citation>
    <scope>NUCLEOTIDE SEQUENCE [LARGE SCALE GENOMIC DNA]</scope>
    <source>
        <strain evidence="1 2">HC44</strain>
    </source>
</reference>
<comment type="caution">
    <text evidence="1">The sequence shown here is derived from an EMBL/GenBank/DDBJ whole genome shotgun (WGS) entry which is preliminary data.</text>
</comment>
<proteinExistence type="predicted"/>
<feature type="non-terminal residue" evidence="1">
    <location>
        <position position="66"/>
    </location>
</feature>
<dbReference type="AlphaFoldDB" id="A0A6G4UWW7"/>
<keyword evidence="2" id="KW-1185">Reference proteome</keyword>
<name>A0A6G4UWW7_9ACTN</name>
<protein>
    <submittedName>
        <fullName evidence="1">DUF1963 domain-containing protein</fullName>
    </submittedName>
</protein>
<organism evidence="1 2">
    <name type="scientific">Streptomyces scabichelini</name>
    <dbReference type="NCBI Taxonomy" id="2711217"/>
    <lineage>
        <taxon>Bacteria</taxon>
        <taxon>Bacillati</taxon>
        <taxon>Actinomycetota</taxon>
        <taxon>Actinomycetes</taxon>
        <taxon>Kitasatosporales</taxon>
        <taxon>Streptomycetaceae</taxon>
        <taxon>Streptomyces</taxon>
    </lineage>
</organism>
<sequence length="66" mass="7121">MTPEMWDRLSPFRDEAIARGIPADDIERWLATARSCATLTRDGDGPVVGQFGGPLLLPADTPDPAL</sequence>